<evidence type="ECO:0000313" key="3">
    <source>
        <dbReference type="EMBL" id="BAD23696.1"/>
    </source>
</evidence>
<name>Q6K2C0_ORYSJ</name>
<evidence type="ECO:0000313" key="4">
    <source>
        <dbReference type="Proteomes" id="UP000000763"/>
    </source>
</evidence>
<reference evidence="4" key="4">
    <citation type="journal article" date="2008" name="Nucleic Acids Res.">
        <title>The rice annotation project database (RAP-DB): 2008 update.</title>
        <authorList>
            <consortium name="The rice annotation project (RAP)"/>
        </authorList>
    </citation>
    <scope>GENOME REANNOTATION</scope>
    <source>
        <strain evidence="4">cv. Nipponbare</strain>
    </source>
</reference>
<dbReference type="EMBL" id="AP005892">
    <property type="protein sequence ID" value="BAD23696.1"/>
    <property type="molecule type" value="Genomic_DNA"/>
</dbReference>
<reference evidence="4" key="3">
    <citation type="journal article" date="2005" name="Nature">
        <title>The map-based sequence of the rice genome.</title>
        <authorList>
            <consortium name="International rice genome sequencing project (IRGSP)"/>
            <person name="Matsumoto T."/>
            <person name="Wu J."/>
            <person name="Kanamori H."/>
            <person name="Katayose Y."/>
            <person name="Fujisawa M."/>
            <person name="Namiki N."/>
            <person name="Mizuno H."/>
            <person name="Yamamoto K."/>
            <person name="Antonio B.A."/>
            <person name="Baba T."/>
            <person name="Sakata K."/>
            <person name="Nagamura Y."/>
            <person name="Aoki H."/>
            <person name="Arikawa K."/>
            <person name="Arita K."/>
            <person name="Bito T."/>
            <person name="Chiden Y."/>
            <person name="Fujitsuka N."/>
            <person name="Fukunaka R."/>
            <person name="Hamada M."/>
            <person name="Harada C."/>
            <person name="Hayashi A."/>
            <person name="Hijishita S."/>
            <person name="Honda M."/>
            <person name="Hosokawa S."/>
            <person name="Ichikawa Y."/>
            <person name="Idonuma A."/>
            <person name="Iijima M."/>
            <person name="Ikeda M."/>
            <person name="Ikeno M."/>
            <person name="Ito K."/>
            <person name="Ito S."/>
            <person name="Ito T."/>
            <person name="Ito Y."/>
            <person name="Ito Y."/>
            <person name="Iwabuchi A."/>
            <person name="Kamiya K."/>
            <person name="Karasawa W."/>
            <person name="Kurita K."/>
            <person name="Katagiri S."/>
            <person name="Kikuta A."/>
            <person name="Kobayashi H."/>
            <person name="Kobayashi N."/>
            <person name="Machita K."/>
            <person name="Maehara T."/>
            <person name="Masukawa M."/>
            <person name="Mizubayashi T."/>
            <person name="Mukai Y."/>
            <person name="Nagasaki H."/>
            <person name="Nagata Y."/>
            <person name="Naito S."/>
            <person name="Nakashima M."/>
            <person name="Nakama Y."/>
            <person name="Nakamichi Y."/>
            <person name="Nakamura M."/>
            <person name="Meguro A."/>
            <person name="Negishi M."/>
            <person name="Ohta I."/>
            <person name="Ohta T."/>
            <person name="Okamoto M."/>
            <person name="Ono N."/>
            <person name="Saji S."/>
            <person name="Sakaguchi M."/>
            <person name="Sakai K."/>
            <person name="Shibata M."/>
            <person name="Shimokawa T."/>
            <person name="Song J."/>
            <person name="Takazaki Y."/>
            <person name="Terasawa K."/>
            <person name="Tsugane M."/>
            <person name="Tsuji K."/>
            <person name="Ueda S."/>
            <person name="Waki K."/>
            <person name="Yamagata H."/>
            <person name="Yamamoto M."/>
            <person name="Yamamoto S."/>
            <person name="Yamane H."/>
            <person name="Yoshiki S."/>
            <person name="Yoshihara R."/>
            <person name="Yukawa K."/>
            <person name="Zhong H."/>
            <person name="Yano M."/>
            <person name="Yuan Q."/>
            <person name="Ouyang S."/>
            <person name="Liu J."/>
            <person name="Jones K.M."/>
            <person name="Gansberger K."/>
            <person name="Moffat K."/>
            <person name="Hill J."/>
            <person name="Bera J."/>
            <person name="Fadrosh D."/>
            <person name="Jin S."/>
            <person name="Johri S."/>
            <person name="Kim M."/>
            <person name="Overton L."/>
            <person name="Reardon M."/>
            <person name="Tsitrin T."/>
            <person name="Vuong H."/>
            <person name="Weaver B."/>
            <person name="Ciecko A."/>
            <person name="Tallon L."/>
            <person name="Jackson J."/>
            <person name="Pai G."/>
            <person name="Aken S.V."/>
            <person name="Utterback T."/>
            <person name="Reidmuller S."/>
            <person name="Feldblyum T."/>
            <person name="Hsiao J."/>
            <person name="Zismann V."/>
            <person name="Iobst S."/>
            <person name="de Vazeille A.R."/>
            <person name="Buell C.R."/>
            <person name="Ying K."/>
            <person name="Li Y."/>
            <person name="Lu T."/>
            <person name="Huang Y."/>
            <person name="Zhao Q."/>
            <person name="Feng Q."/>
            <person name="Zhang L."/>
            <person name="Zhu J."/>
            <person name="Weng Q."/>
            <person name="Mu J."/>
            <person name="Lu Y."/>
            <person name="Fan D."/>
            <person name="Liu Y."/>
            <person name="Guan J."/>
            <person name="Zhang Y."/>
            <person name="Yu S."/>
            <person name="Liu X."/>
            <person name="Zhang Y."/>
            <person name="Hong G."/>
            <person name="Han B."/>
            <person name="Choisne N."/>
            <person name="Demange N."/>
            <person name="Orjeda G."/>
            <person name="Samain S."/>
            <person name="Cattolico L."/>
            <person name="Pelletier E."/>
            <person name="Couloux A."/>
            <person name="Segurens B."/>
            <person name="Wincker P."/>
            <person name="D'Hont A."/>
            <person name="Scarpelli C."/>
            <person name="Weissenbach J."/>
            <person name="Salanoubat M."/>
            <person name="Quetier F."/>
            <person name="Yu Y."/>
            <person name="Kim H.R."/>
            <person name="Rambo T."/>
            <person name="Currie J."/>
            <person name="Collura K."/>
            <person name="Luo M."/>
            <person name="Yang T."/>
            <person name="Ammiraju J.S.S."/>
            <person name="Engler F."/>
            <person name="Soderlund C."/>
            <person name="Wing R.A."/>
            <person name="Palmer L.E."/>
            <person name="de la Bastide M."/>
            <person name="Spiegel L."/>
            <person name="Nascimento L."/>
            <person name="Zutavern T."/>
            <person name="O'Shaughnessy A."/>
            <person name="Dike S."/>
            <person name="Dedhia N."/>
            <person name="Preston R."/>
            <person name="Balija V."/>
            <person name="McCombie W.R."/>
            <person name="Chow T."/>
            <person name="Chen H."/>
            <person name="Chung M."/>
            <person name="Chen C."/>
            <person name="Shaw J."/>
            <person name="Wu H."/>
            <person name="Hsiao K."/>
            <person name="Chao Y."/>
            <person name="Chu M."/>
            <person name="Cheng C."/>
            <person name="Hour A."/>
            <person name="Lee P."/>
            <person name="Lin S."/>
            <person name="Lin Y."/>
            <person name="Liou J."/>
            <person name="Liu S."/>
            <person name="Hsing Y."/>
            <person name="Raghuvanshi S."/>
            <person name="Mohanty A."/>
            <person name="Bharti A.K."/>
            <person name="Gaur A."/>
            <person name="Gupta V."/>
            <person name="Kumar D."/>
            <person name="Ravi V."/>
            <person name="Vij S."/>
            <person name="Kapur A."/>
            <person name="Khurana P."/>
            <person name="Khurana P."/>
            <person name="Khurana J.P."/>
            <person name="Tyagi A.K."/>
            <person name="Gaikwad K."/>
            <person name="Singh A."/>
            <person name="Dalal V."/>
            <person name="Srivastava S."/>
            <person name="Dixit A."/>
            <person name="Pal A.K."/>
            <person name="Ghazi I.A."/>
            <person name="Yadav M."/>
            <person name="Pandit A."/>
            <person name="Bhargava A."/>
            <person name="Sureshbabu K."/>
            <person name="Batra K."/>
            <person name="Sharma T.R."/>
            <person name="Mohapatra T."/>
            <person name="Singh N.K."/>
            <person name="Messing J."/>
            <person name="Nelson A.B."/>
            <person name="Fuks G."/>
            <person name="Kavchok S."/>
            <person name="Keizer G."/>
            <person name="Linton E."/>
            <person name="Llaca V."/>
            <person name="Song R."/>
            <person name="Tanyolac B."/>
            <person name="Young S."/>
            <person name="Ho-Il K."/>
            <person name="Hahn J.H."/>
            <person name="Sangsakoo G."/>
            <person name="Vanavichit A."/>
            <person name="de Mattos Luiz.A.T."/>
            <person name="Zimmer P.D."/>
            <person name="Malone G."/>
            <person name="Dellagostin O."/>
            <person name="de Oliveira A.C."/>
            <person name="Bevan M."/>
            <person name="Bancroft I."/>
            <person name="Minx P."/>
            <person name="Cordum H."/>
            <person name="Wilson R."/>
            <person name="Cheng Z."/>
            <person name="Jin W."/>
            <person name="Jiang J."/>
            <person name="Leong S.A."/>
            <person name="Iwama H."/>
            <person name="Gojobori T."/>
            <person name="Itoh T."/>
            <person name="Niimura Y."/>
            <person name="Fujii Y."/>
            <person name="Habara T."/>
            <person name="Sakai H."/>
            <person name="Sato Y."/>
            <person name="Wilson G."/>
            <person name="Kumar K."/>
            <person name="McCouch S."/>
            <person name="Juretic N."/>
            <person name="Hoen D."/>
            <person name="Wright S."/>
            <person name="Bruskiewich R."/>
            <person name="Bureau T."/>
            <person name="Miyao A."/>
            <person name="Hirochika H."/>
            <person name="Nishikawa T."/>
            <person name="Kadowaki K."/>
            <person name="Sugiura M."/>
            <person name="Burr B."/>
            <person name="Sasaki T."/>
        </authorList>
    </citation>
    <scope>NUCLEOTIDE SEQUENCE [LARGE SCALE GENOMIC DNA]</scope>
    <source>
        <strain evidence="4">cv. Nipponbare</strain>
    </source>
</reference>
<gene>
    <name evidence="3" type="ORF">OSJNBa0011D16.19</name>
    <name evidence="2" type="ORF">OSJNBa0038I09.31</name>
</gene>
<feature type="region of interest" description="Disordered" evidence="1">
    <location>
        <begin position="56"/>
        <end position="78"/>
    </location>
</feature>
<dbReference type="AlphaFoldDB" id="Q6K2C0"/>
<feature type="compositionally biased region" description="Basic and acidic residues" evidence="1">
    <location>
        <begin position="68"/>
        <end position="78"/>
    </location>
</feature>
<dbReference type="Proteomes" id="UP000000763">
    <property type="component" value="Chromosome 9"/>
</dbReference>
<organism evidence="3 4">
    <name type="scientific">Oryza sativa subsp. japonica</name>
    <name type="common">Rice</name>
    <dbReference type="NCBI Taxonomy" id="39947"/>
    <lineage>
        <taxon>Eukaryota</taxon>
        <taxon>Viridiplantae</taxon>
        <taxon>Streptophyta</taxon>
        <taxon>Embryophyta</taxon>
        <taxon>Tracheophyta</taxon>
        <taxon>Spermatophyta</taxon>
        <taxon>Magnoliopsida</taxon>
        <taxon>Liliopsida</taxon>
        <taxon>Poales</taxon>
        <taxon>Poaceae</taxon>
        <taxon>BOP clade</taxon>
        <taxon>Oryzoideae</taxon>
        <taxon>Oryzeae</taxon>
        <taxon>Oryzinae</taxon>
        <taxon>Oryza</taxon>
        <taxon>Oryza sativa</taxon>
    </lineage>
</organism>
<reference evidence="3" key="2">
    <citation type="submission" date="2002-11" db="EMBL/GenBank/DDBJ databases">
        <title>Oryza sativa nipponbare(GA3) genomic DNA, chromosome 9, BAC clone:OSJNBa0011D16.</title>
        <authorList>
            <person name="Sasaki T."/>
            <person name="Matsumoto T."/>
            <person name="Katayose Y."/>
        </authorList>
    </citation>
    <scope>NUCLEOTIDE SEQUENCE</scope>
</reference>
<protein>
    <submittedName>
        <fullName evidence="3">Uncharacterized protein</fullName>
    </submittedName>
</protein>
<dbReference type="EMBL" id="AP005727">
    <property type="protein sequence ID" value="BAD23521.1"/>
    <property type="molecule type" value="Genomic_DNA"/>
</dbReference>
<evidence type="ECO:0000313" key="2">
    <source>
        <dbReference type="EMBL" id="BAD23521.1"/>
    </source>
</evidence>
<sequence>MEMECLHAAPADRAAIPTLLHTARPRFTVHAQGGSGHQIVGSRCNNLTYTKVPRLDVYQSPPPKYRQPVRDESTPKEQTECTKLYSLRPII</sequence>
<proteinExistence type="predicted"/>
<reference evidence="2" key="1">
    <citation type="submission" date="2002-09" db="EMBL/GenBank/DDBJ databases">
        <title>Oryza sativa nipponbare(GA3) genomic DNA, chromosome 9, BAC clone:OSJNBa0038I09.</title>
        <authorList>
            <person name="Sasaki T."/>
            <person name="Matsumoto T."/>
            <person name="Katayose Y."/>
        </authorList>
    </citation>
    <scope>NUCLEOTIDE SEQUENCE</scope>
</reference>
<evidence type="ECO:0000256" key="1">
    <source>
        <dbReference type="SAM" id="MobiDB-lite"/>
    </source>
</evidence>
<accession>Q6K2C0</accession>